<dbReference type="InterPro" id="IPR013655">
    <property type="entry name" value="PAS_fold_3"/>
</dbReference>
<dbReference type="InterPro" id="IPR000014">
    <property type="entry name" value="PAS"/>
</dbReference>
<dbReference type="InterPro" id="IPR052162">
    <property type="entry name" value="Sensor_kinase/Photoreceptor"/>
</dbReference>
<evidence type="ECO:0000256" key="3">
    <source>
        <dbReference type="ARBA" id="ARBA00012438"/>
    </source>
</evidence>
<dbReference type="EC" id="2.7.13.3" evidence="3"/>
<keyword evidence="9 10" id="KW-0472">Membrane</keyword>
<accession>A0ABQ5TU73</accession>
<protein>
    <recommendedName>
        <fullName evidence="3">histidine kinase</fullName>
        <ecNumber evidence="3">2.7.13.3</ecNumber>
    </recommendedName>
</protein>
<dbReference type="PANTHER" id="PTHR43304">
    <property type="entry name" value="PHYTOCHROME-LIKE PROTEIN CPH1"/>
    <property type="match status" value="1"/>
</dbReference>
<feature type="domain" description="PAS" evidence="11">
    <location>
        <begin position="513"/>
        <end position="559"/>
    </location>
</feature>
<reference evidence="13" key="2">
    <citation type="submission" date="2023-01" db="EMBL/GenBank/DDBJ databases">
        <title>Draft genome sequence of Methylophaga thalassica strain NBRC 102424.</title>
        <authorList>
            <person name="Sun Q."/>
            <person name="Mori K."/>
        </authorList>
    </citation>
    <scope>NUCLEOTIDE SEQUENCE</scope>
    <source>
        <strain evidence="13">NBRC 102424</strain>
    </source>
</reference>
<dbReference type="InterPro" id="IPR042240">
    <property type="entry name" value="CHASE_sf"/>
</dbReference>
<evidence type="ECO:0000256" key="10">
    <source>
        <dbReference type="SAM" id="Phobius"/>
    </source>
</evidence>
<dbReference type="EMBL" id="BSND01000003">
    <property type="protein sequence ID" value="GLP98961.1"/>
    <property type="molecule type" value="Genomic_DNA"/>
</dbReference>
<dbReference type="Gene3D" id="3.30.450.350">
    <property type="entry name" value="CHASE domain"/>
    <property type="match status" value="1"/>
</dbReference>
<dbReference type="InterPro" id="IPR035965">
    <property type="entry name" value="PAS-like_dom_sf"/>
</dbReference>
<evidence type="ECO:0000259" key="11">
    <source>
        <dbReference type="PROSITE" id="PS50112"/>
    </source>
</evidence>
<evidence type="ECO:0000256" key="4">
    <source>
        <dbReference type="ARBA" id="ARBA00022553"/>
    </source>
</evidence>
<dbReference type="PROSITE" id="PS51257">
    <property type="entry name" value="PROKAR_LIPOPROTEIN"/>
    <property type="match status" value="1"/>
</dbReference>
<organism evidence="13 14">
    <name type="scientific">Methylophaga thalassica</name>
    <dbReference type="NCBI Taxonomy" id="40223"/>
    <lineage>
        <taxon>Bacteria</taxon>
        <taxon>Pseudomonadati</taxon>
        <taxon>Pseudomonadota</taxon>
        <taxon>Gammaproteobacteria</taxon>
        <taxon>Thiotrichales</taxon>
        <taxon>Piscirickettsiaceae</taxon>
        <taxon>Methylophaga</taxon>
    </lineage>
</organism>
<dbReference type="PROSITE" id="PS50112">
    <property type="entry name" value="PAS"/>
    <property type="match status" value="2"/>
</dbReference>
<dbReference type="SUPFAM" id="SSF55785">
    <property type="entry name" value="PYP-like sensor domain (PAS domain)"/>
    <property type="match status" value="2"/>
</dbReference>
<dbReference type="Proteomes" id="UP001161423">
    <property type="component" value="Unassembled WGS sequence"/>
</dbReference>
<dbReference type="Gene3D" id="3.30.450.20">
    <property type="entry name" value="PAS domain"/>
    <property type="match status" value="2"/>
</dbReference>
<evidence type="ECO:0000313" key="13">
    <source>
        <dbReference type="EMBL" id="GLP98961.1"/>
    </source>
</evidence>
<dbReference type="RefSeq" id="WP_284722515.1">
    <property type="nucleotide sequence ID" value="NZ_BSND01000003.1"/>
</dbReference>
<feature type="domain" description="CHASE" evidence="12">
    <location>
        <begin position="77"/>
        <end position="301"/>
    </location>
</feature>
<keyword evidence="7" id="KW-0418">Kinase</keyword>
<keyword evidence="14" id="KW-1185">Reference proteome</keyword>
<dbReference type="InterPro" id="IPR006189">
    <property type="entry name" value="CHASE_dom"/>
</dbReference>
<feature type="transmembrane region" description="Helical" evidence="10">
    <location>
        <begin position="315"/>
        <end position="338"/>
    </location>
</feature>
<comment type="subcellular location">
    <subcellularLocation>
        <location evidence="2">Membrane</location>
    </subcellularLocation>
</comment>
<dbReference type="Pfam" id="PF08447">
    <property type="entry name" value="PAS_3"/>
    <property type="match status" value="2"/>
</dbReference>
<dbReference type="SMART" id="SM00091">
    <property type="entry name" value="PAS"/>
    <property type="match status" value="2"/>
</dbReference>
<evidence type="ECO:0000256" key="7">
    <source>
        <dbReference type="ARBA" id="ARBA00022777"/>
    </source>
</evidence>
<comment type="caution">
    <text evidence="13">The sequence shown here is derived from an EMBL/GenBank/DDBJ whole genome shotgun (WGS) entry which is preliminary data.</text>
</comment>
<sequence>MENLFSKYTKKHPSSAWVALFLWFILSVSACYLSFSFFHNQAIQRFTYESRDLANAISERMHDYALALQSAKALFDASDEVTRNDWRHFADTIQLQIYFPGIQALGYCEIVPSESFSEHIQMIRSQGIPNYSIKTQGQHKQYSPIVYIEPFDWRNKLALGFDLLSEPAHRRAMELAVDINQAVTTGRVTVAHQTNQAAQFGFQMYIPIYQQNKTLSTLADRKQALKGFVFGSFRVDDLMQGILGLGQKQLGFEIYDVGENDGGLLYSNSASQQSFLSVDANYRGFKHTYDLNVAGRPWQLIVYSHVGFQTLSERFLPIFIAIILTLFGGFLFYFISFLSRERGYAQREAVKANQQKKTLMQHLELAANAANLGLMEWDLNTDKVYLDKRMLSIYGLEPDKFHGTYSEWQQILHEDDRERVLLALAKAAQFEERFELVFKIVVNNHIRHIHSSFSVERDALDNPLSMIGFSADVTERHDVDLQLREKIWRLENLLEGARLGSWEWNIQTGDAIYNERWSEMIGYKLSELMPTTIDTWRNFCHPDDSLAVEEELQRHFKGETDYFEMTTRMRHRNGSWRYIFSRGKLFSRTDEGLPLLMFGTHQDITE</sequence>
<evidence type="ECO:0000256" key="8">
    <source>
        <dbReference type="ARBA" id="ARBA00022989"/>
    </source>
</evidence>
<keyword evidence="5" id="KW-0808">Transferase</keyword>
<proteinExistence type="predicted"/>
<dbReference type="PROSITE" id="PS50839">
    <property type="entry name" value="CHASE"/>
    <property type="match status" value="1"/>
</dbReference>
<gene>
    <name evidence="13" type="ORF">GCM10007891_08150</name>
</gene>
<evidence type="ECO:0000313" key="14">
    <source>
        <dbReference type="Proteomes" id="UP001161423"/>
    </source>
</evidence>
<dbReference type="PANTHER" id="PTHR43304:SF1">
    <property type="entry name" value="PAC DOMAIN-CONTAINING PROTEIN"/>
    <property type="match status" value="1"/>
</dbReference>
<feature type="domain" description="PAS" evidence="11">
    <location>
        <begin position="355"/>
        <end position="431"/>
    </location>
</feature>
<comment type="catalytic activity">
    <reaction evidence="1">
        <text>ATP + protein L-histidine = ADP + protein N-phospho-L-histidine.</text>
        <dbReference type="EC" id="2.7.13.3"/>
    </reaction>
</comment>
<dbReference type="Pfam" id="PF03924">
    <property type="entry name" value="CHASE"/>
    <property type="match status" value="1"/>
</dbReference>
<dbReference type="InterPro" id="IPR001610">
    <property type="entry name" value="PAC"/>
</dbReference>
<evidence type="ECO:0000256" key="1">
    <source>
        <dbReference type="ARBA" id="ARBA00000085"/>
    </source>
</evidence>
<keyword evidence="6 10" id="KW-0812">Transmembrane</keyword>
<name>A0ABQ5TU73_9GAMM</name>
<dbReference type="SMART" id="SM01079">
    <property type="entry name" value="CHASE"/>
    <property type="match status" value="1"/>
</dbReference>
<dbReference type="CDD" id="cd00130">
    <property type="entry name" value="PAS"/>
    <property type="match status" value="2"/>
</dbReference>
<evidence type="ECO:0000256" key="2">
    <source>
        <dbReference type="ARBA" id="ARBA00004370"/>
    </source>
</evidence>
<dbReference type="NCBIfam" id="TIGR00229">
    <property type="entry name" value="sensory_box"/>
    <property type="match status" value="1"/>
</dbReference>
<evidence type="ECO:0000259" key="12">
    <source>
        <dbReference type="PROSITE" id="PS50839"/>
    </source>
</evidence>
<evidence type="ECO:0000256" key="9">
    <source>
        <dbReference type="ARBA" id="ARBA00023136"/>
    </source>
</evidence>
<dbReference type="SMART" id="SM00086">
    <property type="entry name" value="PAC"/>
    <property type="match status" value="2"/>
</dbReference>
<keyword evidence="4" id="KW-0597">Phosphoprotein</keyword>
<evidence type="ECO:0000256" key="6">
    <source>
        <dbReference type="ARBA" id="ARBA00022692"/>
    </source>
</evidence>
<keyword evidence="8 10" id="KW-1133">Transmembrane helix</keyword>
<reference evidence="13" key="1">
    <citation type="journal article" date="2014" name="Int. J. Syst. Evol. Microbiol.">
        <title>Complete genome of a new Firmicutes species belonging to the dominant human colonic microbiota ('Ruminococcus bicirculans') reveals two chromosomes and a selective capacity to utilize plant glucans.</title>
        <authorList>
            <consortium name="NISC Comparative Sequencing Program"/>
            <person name="Wegmann U."/>
            <person name="Louis P."/>
            <person name="Goesmann A."/>
            <person name="Henrissat B."/>
            <person name="Duncan S.H."/>
            <person name="Flint H.J."/>
        </authorList>
    </citation>
    <scope>NUCLEOTIDE SEQUENCE</scope>
    <source>
        <strain evidence="13">NBRC 102424</strain>
    </source>
</reference>
<evidence type="ECO:0000256" key="5">
    <source>
        <dbReference type="ARBA" id="ARBA00022679"/>
    </source>
</evidence>